<protein>
    <submittedName>
        <fullName evidence="1">Uncharacterized protein</fullName>
    </submittedName>
</protein>
<dbReference type="EMBL" id="CP003531">
    <property type="protein sequence ID" value="AFK51433.1"/>
    <property type="molecule type" value="Genomic_DNA"/>
</dbReference>
<evidence type="ECO:0000313" key="2">
    <source>
        <dbReference type="Proteomes" id="UP000005270"/>
    </source>
</evidence>
<organism evidence="1 2">
    <name type="scientific">Thermogladius calderae (strain DSM 22663 / VKM B-2946 / 1633)</name>
    <dbReference type="NCBI Taxonomy" id="1184251"/>
    <lineage>
        <taxon>Archaea</taxon>
        <taxon>Thermoproteota</taxon>
        <taxon>Thermoprotei</taxon>
        <taxon>Desulfurococcales</taxon>
        <taxon>Desulfurococcaceae</taxon>
        <taxon>Thermogladius</taxon>
    </lineage>
</organism>
<evidence type="ECO:0000313" key="1">
    <source>
        <dbReference type="EMBL" id="AFK51433.1"/>
    </source>
</evidence>
<dbReference type="AlphaFoldDB" id="I3TF95"/>
<dbReference type="Proteomes" id="UP000005270">
    <property type="component" value="Chromosome"/>
</dbReference>
<dbReference type="KEGG" id="thg:TCELL_1010"/>
<keyword evidence="2" id="KW-1185">Reference proteome</keyword>
<sequence>MKYFTREAGWEKVRELLMDGVVTLDLAVKEVANALWKRVTRGEIDYNVALTILGLYWKTLYQL</sequence>
<dbReference type="eggNOG" id="arCOG00726">
    <property type="taxonomic scope" value="Archaea"/>
</dbReference>
<gene>
    <name evidence="1" type="ordered locus">TCELL_1010</name>
</gene>
<dbReference type="STRING" id="1184251.TCELL_1010"/>
<reference evidence="1 2" key="1">
    <citation type="journal article" date="2012" name="J. Bacteriol.">
        <title>Complete genome sequence of the hyperthermophilic cellulolytic Crenarchaeon 'Thermogladius cellulolyticus' 1633.</title>
        <authorList>
            <person name="Mardanov A.V."/>
            <person name="Kochetkova T.V."/>
            <person name="Beletsky A.V."/>
            <person name="Bonch-Osmolovskaya E.A."/>
            <person name="Ravin N.V."/>
            <person name="Skryabin K.G."/>
        </authorList>
    </citation>
    <scope>NUCLEOTIDE SEQUENCE [LARGE SCALE GENOMIC DNA]</scope>
    <source>
        <strain evidence="2">DSM 22663 / VKM B-2946 / 1633</strain>
    </source>
</reference>
<dbReference type="Gene3D" id="3.40.50.1010">
    <property type="entry name" value="5'-nuclease"/>
    <property type="match status" value="1"/>
</dbReference>
<accession>I3TF95</accession>
<name>I3TF95_THEC1</name>
<proteinExistence type="predicted"/>
<dbReference type="InParanoid" id="I3TF95"/>
<dbReference type="HOGENOM" id="CLU_2875267_0_0_2"/>